<dbReference type="InterPro" id="IPR027417">
    <property type="entry name" value="P-loop_NTPase"/>
</dbReference>
<keyword evidence="2" id="KW-0963">Cytoplasm</keyword>
<dbReference type="PROSITE" id="PS50188">
    <property type="entry name" value="B302_SPRY"/>
    <property type="match status" value="1"/>
</dbReference>
<dbReference type="InterPro" id="IPR041075">
    <property type="entry name" value="NOD1/2_WH"/>
</dbReference>
<dbReference type="InterPro" id="IPR032675">
    <property type="entry name" value="LRR_dom_sf"/>
</dbReference>
<dbReference type="Pfam" id="PF14484">
    <property type="entry name" value="FISNA"/>
    <property type="match status" value="1"/>
</dbReference>
<keyword evidence="10" id="KW-1185">Reference proteome</keyword>
<organism evidence="9 10">
    <name type="scientific">Neogobius melanostomus</name>
    <name type="common">round goby</name>
    <dbReference type="NCBI Taxonomy" id="47308"/>
    <lineage>
        <taxon>Eukaryota</taxon>
        <taxon>Metazoa</taxon>
        <taxon>Chordata</taxon>
        <taxon>Craniata</taxon>
        <taxon>Vertebrata</taxon>
        <taxon>Euteleostomi</taxon>
        <taxon>Actinopterygii</taxon>
        <taxon>Neopterygii</taxon>
        <taxon>Teleostei</taxon>
        <taxon>Neoteleostei</taxon>
        <taxon>Acanthomorphata</taxon>
        <taxon>Gobiaria</taxon>
        <taxon>Gobiiformes</taxon>
        <taxon>Gobioidei</taxon>
        <taxon>Gobiidae</taxon>
        <taxon>Benthophilinae</taxon>
        <taxon>Neogobiini</taxon>
        <taxon>Neogobius</taxon>
    </lineage>
</organism>
<evidence type="ECO:0000259" key="8">
    <source>
        <dbReference type="PROSITE" id="PS50837"/>
    </source>
</evidence>
<dbReference type="FunFam" id="3.40.50.300:FF:001524">
    <property type="entry name" value="Si:dkey-126g1.7"/>
    <property type="match status" value="1"/>
</dbReference>
<proteinExistence type="predicted"/>
<dbReference type="SMART" id="SM00368">
    <property type="entry name" value="LRR_RI"/>
    <property type="match status" value="5"/>
</dbReference>
<keyword evidence="5" id="KW-0547">Nucleotide-binding</keyword>
<name>A0A8C6WYY3_9GOBI</name>
<reference evidence="9" key="2">
    <citation type="submission" date="2025-09" db="UniProtKB">
        <authorList>
            <consortium name="Ensembl"/>
        </authorList>
    </citation>
    <scope>IDENTIFICATION</scope>
</reference>
<dbReference type="Pfam" id="PF17779">
    <property type="entry name" value="WHD_NOD2"/>
    <property type="match status" value="1"/>
</dbReference>
<dbReference type="InterPro" id="IPR051261">
    <property type="entry name" value="NLR"/>
</dbReference>
<evidence type="ECO:0000256" key="2">
    <source>
        <dbReference type="ARBA" id="ARBA00022490"/>
    </source>
</evidence>
<evidence type="ECO:0000256" key="4">
    <source>
        <dbReference type="ARBA" id="ARBA00022737"/>
    </source>
</evidence>
<reference evidence="9" key="1">
    <citation type="submission" date="2025-08" db="UniProtKB">
        <authorList>
            <consortium name="Ensembl"/>
        </authorList>
    </citation>
    <scope>IDENTIFICATION</scope>
</reference>
<dbReference type="Ensembl" id="ENSNMLT00000046944.1">
    <property type="protein sequence ID" value="ENSNMLP00000042266.1"/>
    <property type="gene ID" value="ENSNMLG00000025751.1"/>
</dbReference>
<dbReference type="InterPro" id="IPR043136">
    <property type="entry name" value="B30.2/SPRY_sf"/>
</dbReference>
<dbReference type="GO" id="GO:0005524">
    <property type="term" value="F:ATP binding"/>
    <property type="evidence" value="ECO:0007669"/>
    <property type="project" value="UniProtKB-KW"/>
</dbReference>
<dbReference type="InterPro" id="IPR013320">
    <property type="entry name" value="ConA-like_dom_sf"/>
</dbReference>
<dbReference type="InterPro" id="IPR007111">
    <property type="entry name" value="NACHT_NTPase"/>
</dbReference>
<dbReference type="SUPFAM" id="SSF52047">
    <property type="entry name" value="RNI-like"/>
    <property type="match status" value="1"/>
</dbReference>
<dbReference type="Pfam" id="PF17776">
    <property type="entry name" value="NLRC4_HD2"/>
    <property type="match status" value="1"/>
</dbReference>
<evidence type="ECO:0000313" key="10">
    <source>
        <dbReference type="Proteomes" id="UP000694523"/>
    </source>
</evidence>
<evidence type="ECO:0000259" key="7">
    <source>
        <dbReference type="PROSITE" id="PS50188"/>
    </source>
</evidence>
<dbReference type="SUPFAM" id="SSF49899">
    <property type="entry name" value="Concanavalin A-like lectins/glucanases"/>
    <property type="match status" value="1"/>
</dbReference>
<dbReference type="Pfam" id="PF13765">
    <property type="entry name" value="PRY"/>
    <property type="match status" value="1"/>
</dbReference>
<dbReference type="InterPro" id="IPR006574">
    <property type="entry name" value="PRY"/>
</dbReference>
<comment type="subcellular location">
    <subcellularLocation>
        <location evidence="1">Cytoplasm</location>
    </subcellularLocation>
</comment>
<dbReference type="PROSITE" id="PS50837">
    <property type="entry name" value="NACHT"/>
    <property type="match status" value="1"/>
</dbReference>
<dbReference type="Pfam" id="PF13516">
    <property type="entry name" value="LRR_6"/>
    <property type="match status" value="2"/>
</dbReference>
<dbReference type="SMART" id="SM00589">
    <property type="entry name" value="PRY"/>
    <property type="match status" value="1"/>
</dbReference>
<dbReference type="InterPro" id="IPR001870">
    <property type="entry name" value="B30.2/SPRY"/>
</dbReference>
<dbReference type="Gene3D" id="2.60.120.920">
    <property type="match status" value="1"/>
</dbReference>
<dbReference type="InterPro" id="IPR029495">
    <property type="entry name" value="NACHT-assoc"/>
</dbReference>
<accession>A0A8C6WYY3</accession>
<keyword evidence="3" id="KW-0433">Leucine-rich repeat</keyword>
<evidence type="ECO:0000256" key="1">
    <source>
        <dbReference type="ARBA" id="ARBA00004496"/>
    </source>
</evidence>
<dbReference type="Gene3D" id="3.80.10.10">
    <property type="entry name" value="Ribonuclease Inhibitor"/>
    <property type="match status" value="1"/>
</dbReference>
<dbReference type="InterPro" id="IPR003877">
    <property type="entry name" value="SPRY_dom"/>
</dbReference>
<evidence type="ECO:0000256" key="5">
    <source>
        <dbReference type="ARBA" id="ARBA00022741"/>
    </source>
</evidence>
<keyword evidence="4" id="KW-0677">Repeat</keyword>
<evidence type="ECO:0000313" key="9">
    <source>
        <dbReference type="Ensembl" id="ENSNMLP00000042266.1"/>
    </source>
</evidence>
<dbReference type="InterPro" id="IPR003879">
    <property type="entry name" value="Butyrophylin_SPRY"/>
</dbReference>
<dbReference type="AlphaFoldDB" id="A0A8C6WYY3"/>
<dbReference type="Gene3D" id="3.40.50.300">
    <property type="entry name" value="P-loop containing nucleotide triphosphate hydrolases"/>
    <property type="match status" value="1"/>
</dbReference>
<dbReference type="Pfam" id="PF00622">
    <property type="entry name" value="SPRY"/>
    <property type="match status" value="1"/>
</dbReference>
<dbReference type="SMART" id="SM00449">
    <property type="entry name" value="SPRY"/>
    <property type="match status" value="1"/>
</dbReference>
<dbReference type="PRINTS" id="PR01407">
    <property type="entry name" value="BUTYPHLNCDUF"/>
</dbReference>
<evidence type="ECO:0000256" key="3">
    <source>
        <dbReference type="ARBA" id="ARBA00022614"/>
    </source>
</evidence>
<feature type="domain" description="NACHT" evidence="8">
    <location>
        <begin position="117"/>
        <end position="251"/>
    </location>
</feature>
<dbReference type="InterPro" id="IPR041267">
    <property type="entry name" value="NLRP_HD2"/>
</dbReference>
<dbReference type="InterPro" id="IPR001611">
    <property type="entry name" value="Leu-rich_rpt"/>
</dbReference>
<keyword evidence="6" id="KW-0067">ATP-binding</keyword>
<dbReference type="PANTHER" id="PTHR24106">
    <property type="entry name" value="NACHT, LRR AND CARD DOMAINS-CONTAINING"/>
    <property type="match status" value="1"/>
</dbReference>
<protein>
    <submittedName>
        <fullName evidence="9">Uncharacterized protein</fullName>
    </submittedName>
</protein>
<dbReference type="Proteomes" id="UP000694523">
    <property type="component" value="Unplaced"/>
</dbReference>
<feature type="domain" description="B30.2/SPRY" evidence="7">
    <location>
        <begin position="788"/>
        <end position="976"/>
    </location>
</feature>
<dbReference type="Pfam" id="PF05729">
    <property type="entry name" value="NACHT"/>
    <property type="match status" value="1"/>
</dbReference>
<dbReference type="GO" id="GO:0005737">
    <property type="term" value="C:cytoplasm"/>
    <property type="evidence" value="ECO:0007669"/>
    <property type="project" value="UniProtKB-SubCell"/>
</dbReference>
<evidence type="ECO:0000256" key="6">
    <source>
        <dbReference type="ARBA" id="ARBA00022840"/>
    </source>
</evidence>
<dbReference type="SMART" id="SM01288">
    <property type="entry name" value="FISNA"/>
    <property type="match status" value="1"/>
</dbReference>
<dbReference type="SUPFAM" id="SSF52540">
    <property type="entry name" value="P-loop containing nucleoside triphosphate hydrolases"/>
    <property type="match status" value="1"/>
</dbReference>
<sequence length="976" mass="109414">MGLEDIYFIKFVSRTKLLTPRFCLLGLLIEDCRDNLKASLKRTCSFLNEGTANENSKVSLNSIYTELYITEGGRGAVNQEHEIRQIEALTKSNVSDEKSVHCSNLFEPQSGNEHPIRTVLTRGVAGIGKTMATNKFTLDWAENKTNTNFDFVFPLSLRELNLMRDRKLSFEELLSRFFPDIKGLGILANRKWRTLIILDGLDESRINLDFQNCEIMSDVKEPNCLGVLLVNLIRGRLLPVCSIWITSRPAASIQIPGEFIDLVTEIRGFNNPQKEEYFKRRIPNKTIADKIISHIKSCRSLYIMCYIPVFCWMAANVLVNDNDIKELPKTVTQMYVHFLALFIDKMKQRLQRSKAGISDSMRANLIALGKLAFSGLQKGNLVFYESDLRLHGIDGEQESMFSGIYTEIFNNKTALSGEKMFCFVHLSVQEFFAALYVYLTFHNDNINVLIRRSSATRRLLLRESSEIILYKEAVEKALQSRDGHYDLFLRFLLGLSQEANFSFMQHVLMIKNRTNAKTRGEIIKHIKDKIQMGPPPDRCLNLFHCLNELNDRSLVEEIQSFIKAGSVSRTTLTPSQWASLVFVLLTSDEELKEFDLGNYARSEEGLRRMLPVIKAAQIANLSACMLTESSCDRLSSLLSSSQIQQLDLSFNHISDAGLHKLCGAIRDSPIHTLRLKGCGLTELGAASLSSLLSDAQCKLKCLDVSDNDCGDEGVQRLSEALNSPHCGLEVLGLSLCRVTERGCTFLASALNGSVLKELDLSYNHPGPAGLQLLRVLVEDPHCSLSKISVKECGESRIGPGPKKYAVKLTLDPSTAHKDLSLSDGNRKATRELNPALPVPNERFSFWNQVLCTQGLTGRCYWETEVDGRTCVGVAYAHMPRKAEGAESRLGQNESSWGLNCNREGFKAAHNGVVTAVPGSLKSNRIGVLLDWRVGKLSFFGFHEGELFHIFTFEANFTLPVFPAFHLAWIGASIHLC</sequence>